<name>A0ABY4X6K4_9SPHN</name>
<keyword evidence="3" id="KW-1185">Reference proteome</keyword>
<dbReference type="PROSITE" id="PS51257">
    <property type="entry name" value="PROKAR_LIPOPROTEIN"/>
    <property type="match status" value="1"/>
</dbReference>
<sequence length="434" mass="45999">MRRPAAIAALLSLAACQHYEAARLPESAALAPAAPAVAPLAIDDVVRLALENNPDLRAARARRGIADAQLLASGILPNPTFAGAFLPLVSGAGAVPAWSAGLSQDLKALITYRSRRRAARDAAGQAAADLLWQEWQVAGQARQLAVDLIGTRRQQPVAAEAYAILRQRVAATDRALATGDTTLIVAAPTRAAMQSARTNLQTIDQRELQLHHQLCALLGLAPDAPITLVREASLPPFDPAAVRAGLSTLPQRRPDLLALRLGYAAQEEAVRQAILAQFPDLVLGLSRTSDSSKVVNVGPEATIGLPLFDRNQGNIAITRATRAQLRSEYAARLATTAGEVGAALAEMTQLGEQLAQARRDLPEARIAAQRAEAARSVSAIDEVAFVDLIATRFTKEQEVMALELALQDRQVAVQTLIGAGLPAVETLPIEQAVR</sequence>
<evidence type="ECO:0000313" key="2">
    <source>
        <dbReference type="EMBL" id="USI72528.1"/>
    </source>
</evidence>
<gene>
    <name evidence="2" type="ORF">LHA26_14740</name>
</gene>
<evidence type="ECO:0000256" key="1">
    <source>
        <dbReference type="ARBA" id="ARBA00007613"/>
    </source>
</evidence>
<dbReference type="RefSeq" id="WP_252166334.1">
    <property type="nucleotide sequence ID" value="NZ_CP084930.1"/>
</dbReference>
<dbReference type="Gene3D" id="1.20.1600.10">
    <property type="entry name" value="Outer membrane efflux proteins (OEP)"/>
    <property type="match status" value="1"/>
</dbReference>
<protein>
    <submittedName>
        <fullName evidence="2">TolC family protein</fullName>
    </submittedName>
</protein>
<evidence type="ECO:0000313" key="3">
    <source>
        <dbReference type="Proteomes" id="UP001056937"/>
    </source>
</evidence>
<dbReference type="Proteomes" id="UP001056937">
    <property type="component" value="Chromosome 1"/>
</dbReference>
<accession>A0ABY4X6K4</accession>
<reference evidence="2" key="1">
    <citation type="journal article" date="2022" name="Toxins">
        <title>Genomic Analysis of Sphingopyxis sp. USTB-05 for Biodegrading Cyanobacterial Hepatotoxins.</title>
        <authorList>
            <person name="Liu C."/>
            <person name="Xu Q."/>
            <person name="Zhao Z."/>
            <person name="Zhang H."/>
            <person name="Liu X."/>
            <person name="Yin C."/>
            <person name="Liu Y."/>
            <person name="Yan H."/>
        </authorList>
    </citation>
    <scope>NUCLEOTIDE SEQUENCE</scope>
    <source>
        <strain evidence="2">NBD5</strain>
    </source>
</reference>
<proteinExistence type="inferred from homology"/>
<dbReference type="InterPro" id="IPR010131">
    <property type="entry name" value="MdtP/NodT-like"/>
</dbReference>
<dbReference type="PANTHER" id="PTHR30203">
    <property type="entry name" value="OUTER MEMBRANE CATION EFFLUX PROTEIN"/>
    <property type="match status" value="1"/>
</dbReference>
<dbReference type="EMBL" id="CP084930">
    <property type="protein sequence ID" value="USI72528.1"/>
    <property type="molecule type" value="Genomic_DNA"/>
</dbReference>
<dbReference type="Pfam" id="PF02321">
    <property type="entry name" value="OEP"/>
    <property type="match status" value="1"/>
</dbReference>
<comment type="similarity">
    <text evidence="1">Belongs to the outer membrane factor (OMF) (TC 1.B.17) family.</text>
</comment>
<organism evidence="2 3">
    <name type="scientific">Sphingomonas morindae</name>
    <dbReference type="NCBI Taxonomy" id="1541170"/>
    <lineage>
        <taxon>Bacteria</taxon>
        <taxon>Pseudomonadati</taxon>
        <taxon>Pseudomonadota</taxon>
        <taxon>Alphaproteobacteria</taxon>
        <taxon>Sphingomonadales</taxon>
        <taxon>Sphingomonadaceae</taxon>
        <taxon>Sphingomonas</taxon>
    </lineage>
</organism>
<dbReference type="SUPFAM" id="SSF56954">
    <property type="entry name" value="Outer membrane efflux proteins (OEP)"/>
    <property type="match status" value="1"/>
</dbReference>
<dbReference type="PANTHER" id="PTHR30203:SF24">
    <property type="entry name" value="BLR4935 PROTEIN"/>
    <property type="match status" value="1"/>
</dbReference>
<dbReference type="InterPro" id="IPR003423">
    <property type="entry name" value="OMP_efflux"/>
</dbReference>